<keyword evidence="2" id="KW-1185">Reference proteome</keyword>
<accession>A0AA36JDZ4</accession>
<dbReference type="Proteomes" id="UP001178507">
    <property type="component" value="Unassembled WGS sequence"/>
</dbReference>
<protein>
    <submittedName>
        <fullName evidence="1">Uncharacterized protein</fullName>
    </submittedName>
</protein>
<organism evidence="1 2">
    <name type="scientific">Effrenium voratum</name>
    <dbReference type="NCBI Taxonomy" id="2562239"/>
    <lineage>
        <taxon>Eukaryota</taxon>
        <taxon>Sar</taxon>
        <taxon>Alveolata</taxon>
        <taxon>Dinophyceae</taxon>
        <taxon>Suessiales</taxon>
        <taxon>Symbiodiniaceae</taxon>
        <taxon>Effrenium</taxon>
    </lineage>
</organism>
<name>A0AA36JDZ4_9DINO</name>
<reference evidence="1" key="1">
    <citation type="submission" date="2023-08" db="EMBL/GenBank/DDBJ databases">
        <authorList>
            <person name="Chen Y."/>
            <person name="Shah S."/>
            <person name="Dougan E. K."/>
            <person name="Thang M."/>
            <person name="Chan C."/>
        </authorList>
    </citation>
    <scope>NUCLEOTIDE SEQUENCE</scope>
</reference>
<gene>
    <name evidence="1" type="ORF">EVOR1521_LOCUS26888</name>
</gene>
<evidence type="ECO:0000313" key="2">
    <source>
        <dbReference type="Proteomes" id="UP001178507"/>
    </source>
</evidence>
<dbReference type="AlphaFoldDB" id="A0AA36JDZ4"/>
<feature type="non-terminal residue" evidence="1">
    <location>
        <position position="54"/>
    </location>
</feature>
<dbReference type="EMBL" id="CAUJNA010003542">
    <property type="protein sequence ID" value="CAJ1404455.1"/>
    <property type="molecule type" value="Genomic_DNA"/>
</dbReference>
<comment type="caution">
    <text evidence="1">The sequence shown here is derived from an EMBL/GenBank/DDBJ whole genome shotgun (WGS) entry which is preliminary data.</text>
</comment>
<proteinExistence type="predicted"/>
<sequence length="54" mass="5581">MDEIGSGVMSFFSKTKQEATCFGRATDTGGVTDLTESIVGGALQSFAKMSGSLK</sequence>
<feature type="non-terminal residue" evidence="1">
    <location>
        <position position="1"/>
    </location>
</feature>
<evidence type="ECO:0000313" key="1">
    <source>
        <dbReference type="EMBL" id="CAJ1404455.1"/>
    </source>
</evidence>